<sequence>MERKYRSSSQQPSAPPGSSGSGSGVEASLPHYAPSTPHESGATASPLTGEESVASPQHGIPHSLQPPHHPTLPMTENQPDHTSELGSIVQERPDSSEAAHRLQGALNEHLVMAQNPQGVPDMAHPLASVDPPPLGGVSPVVHSPEPPCPHLGQASFLPSRSRLPGHAGTEDTMFSQTVSQGHPEDACDYYEDLDDPDTKDAGKKPSSDDLGPTFSAGSCTNRFPPRPSHDSVSASSFQVMVRGLVESDAKSKAAQRSEYTVMHPERLKTLGKLEGSYNPQPPTGTTRAKDLNRLPSTILNNLFGQHSDPSDYPPKLVAMEPPEKEWANRLKPRLVTPSNIHVVGAVVKTAGSTSLNPTAAEAEWKLSILEEERALYATKEDDAKQKAGTLRTFAELDESEDWRAVKDKAAEAAEEEYWRNRARVFGEWVKEWDRKIQDTKEYLRKLQKDGQKDGHRLNNVTERNFAGPQQAVFESGFNGNIARPQQAIFESVADENIVGSQQAVFESGFNGNIARPQQAIFESVADENFAGPQQAVFESGFNGNIARPQQAIFESVADENIVGSQQAVFESGFNGNIARPQQAIFESVADENIVGSQQAVFESD</sequence>
<name>A0A5J5F9H3_9PEZI</name>
<dbReference type="EMBL" id="VXIS01000012">
    <property type="protein sequence ID" value="KAA8913713.1"/>
    <property type="molecule type" value="Genomic_DNA"/>
</dbReference>
<feature type="region of interest" description="Disordered" evidence="1">
    <location>
        <begin position="1"/>
        <end position="100"/>
    </location>
</feature>
<feature type="compositionally biased region" description="Basic and acidic residues" evidence="1">
    <location>
        <begin position="91"/>
        <end position="100"/>
    </location>
</feature>
<organism evidence="3 4">
    <name type="scientific">Sphaerosporella brunnea</name>
    <dbReference type="NCBI Taxonomy" id="1250544"/>
    <lineage>
        <taxon>Eukaryota</taxon>
        <taxon>Fungi</taxon>
        <taxon>Dikarya</taxon>
        <taxon>Ascomycota</taxon>
        <taxon>Pezizomycotina</taxon>
        <taxon>Pezizomycetes</taxon>
        <taxon>Pezizales</taxon>
        <taxon>Pyronemataceae</taxon>
        <taxon>Sphaerosporella</taxon>
    </lineage>
</organism>
<evidence type="ECO:0000313" key="4">
    <source>
        <dbReference type="Proteomes" id="UP000326924"/>
    </source>
</evidence>
<protein>
    <submittedName>
        <fullName evidence="3">Uncharacterized protein</fullName>
    </submittedName>
</protein>
<evidence type="ECO:0000313" key="2">
    <source>
        <dbReference type="EMBL" id="KAA8913713.1"/>
    </source>
</evidence>
<dbReference type="AlphaFoldDB" id="A0A5J5F9H3"/>
<dbReference type="InParanoid" id="A0A5J5F9H3"/>
<dbReference type="EMBL" id="VXIS01000012">
    <property type="protein sequence ID" value="KAA8913716.1"/>
    <property type="molecule type" value="Genomic_DNA"/>
</dbReference>
<feature type="compositionally biased region" description="Low complexity" evidence="1">
    <location>
        <begin position="7"/>
        <end position="18"/>
    </location>
</feature>
<evidence type="ECO:0000313" key="3">
    <source>
        <dbReference type="EMBL" id="KAA8913716.1"/>
    </source>
</evidence>
<reference evidence="3 4" key="1">
    <citation type="submission" date="2019-09" db="EMBL/GenBank/DDBJ databases">
        <title>Draft genome of the ectomycorrhizal ascomycete Sphaerosporella brunnea.</title>
        <authorList>
            <consortium name="DOE Joint Genome Institute"/>
            <person name="Benucci G.M."/>
            <person name="Marozzi G."/>
            <person name="Antonielli L."/>
            <person name="Sanchez S."/>
            <person name="Marco P."/>
            <person name="Wang X."/>
            <person name="Falini L.B."/>
            <person name="Barry K."/>
            <person name="Haridas S."/>
            <person name="Lipzen A."/>
            <person name="Labutti K."/>
            <person name="Grigoriev I.V."/>
            <person name="Murat C."/>
            <person name="Martin F."/>
            <person name="Albertini E."/>
            <person name="Donnini D."/>
            <person name="Bonito G."/>
        </authorList>
    </citation>
    <scope>NUCLEOTIDE SEQUENCE [LARGE SCALE GENOMIC DNA]</scope>
    <source>
        <strain evidence="3 4">Sb_GMNB300</strain>
    </source>
</reference>
<comment type="caution">
    <text evidence="3">The sequence shown here is derived from an EMBL/GenBank/DDBJ whole genome shotgun (WGS) entry which is preliminary data.</text>
</comment>
<feature type="compositionally biased region" description="Acidic residues" evidence="1">
    <location>
        <begin position="186"/>
        <end position="195"/>
    </location>
</feature>
<keyword evidence="4" id="KW-1185">Reference proteome</keyword>
<accession>A0A5J5F9H3</accession>
<feature type="region of interest" description="Disordered" evidence="1">
    <location>
        <begin position="116"/>
        <end position="234"/>
    </location>
</feature>
<gene>
    <name evidence="3" type="ORF">FN846DRAFT_886361</name>
    <name evidence="2" type="ORF">FN846DRAFT_902568</name>
</gene>
<feature type="compositionally biased region" description="Basic and acidic residues" evidence="1">
    <location>
        <begin position="196"/>
        <end position="207"/>
    </location>
</feature>
<proteinExistence type="predicted"/>
<evidence type="ECO:0000256" key="1">
    <source>
        <dbReference type="SAM" id="MobiDB-lite"/>
    </source>
</evidence>
<dbReference type="Proteomes" id="UP000326924">
    <property type="component" value="Unassembled WGS sequence"/>
</dbReference>